<gene>
    <name evidence="1" type="ORF">L201_001804</name>
</gene>
<keyword evidence="2" id="KW-1185">Reference proteome</keyword>
<dbReference type="EMBL" id="CP144099">
    <property type="protein sequence ID" value="WWC86925.1"/>
    <property type="molecule type" value="Genomic_DNA"/>
</dbReference>
<proteinExistence type="predicted"/>
<accession>A0AAX4JQT2</accession>
<evidence type="ECO:0000313" key="2">
    <source>
        <dbReference type="Proteomes" id="UP001355207"/>
    </source>
</evidence>
<dbReference type="Proteomes" id="UP001355207">
    <property type="component" value="Chromosome 2"/>
</dbReference>
<evidence type="ECO:0000313" key="1">
    <source>
        <dbReference type="EMBL" id="WWC86925.1"/>
    </source>
</evidence>
<dbReference type="RefSeq" id="XP_066073688.1">
    <property type="nucleotide sequence ID" value="XM_066217591.1"/>
</dbReference>
<reference evidence="1 2" key="1">
    <citation type="submission" date="2024-01" db="EMBL/GenBank/DDBJ databases">
        <title>Comparative genomics of Cryptococcus and Kwoniella reveals pathogenesis evolution and contrasting modes of karyotype evolution via chromosome fusion or intercentromeric recombination.</title>
        <authorList>
            <person name="Coelho M.A."/>
            <person name="David-Palma M."/>
            <person name="Shea T."/>
            <person name="Bowers K."/>
            <person name="McGinley-Smith S."/>
            <person name="Mohammad A.W."/>
            <person name="Gnirke A."/>
            <person name="Yurkov A.M."/>
            <person name="Nowrousian M."/>
            <person name="Sun S."/>
            <person name="Cuomo C.A."/>
            <person name="Heitman J."/>
        </authorList>
    </citation>
    <scope>NUCLEOTIDE SEQUENCE [LARGE SCALE GENOMIC DNA]</scope>
    <source>
        <strain evidence="1 2">CBS 6074</strain>
    </source>
</reference>
<name>A0AAX4JQT2_9TREE</name>
<dbReference type="GeneID" id="91092476"/>
<protein>
    <submittedName>
        <fullName evidence="1">Uncharacterized protein</fullName>
    </submittedName>
</protein>
<dbReference type="AlphaFoldDB" id="A0AAX4JQT2"/>
<organism evidence="1 2">
    <name type="scientific">Kwoniella dendrophila CBS 6074</name>
    <dbReference type="NCBI Taxonomy" id="1295534"/>
    <lineage>
        <taxon>Eukaryota</taxon>
        <taxon>Fungi</taxon>
        <taxon>Dikarya</taxon>
        <taxon>Basidiomycota</taxon>
        <taxon>Agaricomycotina</taxon>
        <taxon>Tremellomycetes</taxon>
        <taxon>Tremellales</taxon>
        <taxon>Cryptococcaceae</taxon>
        <taxon>Kwoniella</taxon>
    </lineage>
</organism>
<sequence>MSDVVKTGSEMMPTLKVAGALTVRALDTLPLPLLVVVFLACLALLQWPVTASPSILPTFTPPSIEKDRLSPLPIMENPSKGFFTFSPLPSAPMTAQFQLYASNPTVSVPLSSTTMQSSAVKQSNSSPNLGRNVRRGSKQLREWRLGLGVVGEEDETESGNDIGCIQIV</sequence>